<feature type="transmembrane region" description="Helical" evidence="1">
    <location>
        <begin position="83"/>
        <end position="101"/>
    </location>
</feature>
<feature type="transmembrane region" description="Helical" evidence="1">
    <location>
        <begin position="48"/>
        <end position="71"/>
    </location>
</feature>
<feature type="transmembrane region" description="Helical" evidence="1">
    <location>
        <begin position="17"/>
        <end position="36"/>
    </location>
</feature>
<name>A0A2P7QZZ3_9SPHN</name>
<proteinExistence type="predicted"/>
<accession>A0A2P7QZZ3</accession>
<dbReference type="PANTHER" id="PTHR30590">
    <property type="entry name" value="INNER MEMBRANE PROTEIN"/>
    <property type="match status" value="1"/>
</dbReference>
<dbReference type="EMBL" id="PXYI01000001">
    <property type="protein sequence ID" value="PSJ43528.1"/>
    <property type="molecule type" value="Genomic_DNA"/>
</dbReference>
<feature type="transmembrane region" description="Helical" evidence="1">
    <location>
        <begin position="341"/>
        <end position="360"/>
    </location>
</feature>
<evidence type="ECO:0000313" key="3">
    <source>
        <dbReference type="EMBL" id="PSJ43528.1"/>
    </source>
</evidence>
<feature type="transmembrane region" description="Helical" evidence="1">
    <location>
        <begin position="131"/>
        <end position="154"/>
    </location>
</feature>
<keyword evidence="1" id="KW-1133">Transmembrane helix</keyword>
<protein>
    <recommendedName>
        <fullName evidence="2">DUF418 domain-containing protein</fullName>
    </recommendedName>
</protein>
<evidence type="ECO:0000256" key="1">
    <source>
        <dbReference type="SAM" id="Phobius"/>
    </source>
</evidence>
<reference evidence="3 4" key="1">
    <citation type="submission" date="2018-03" db="EMBL/GenBank/DDBJ databases">
        <title>The draft genome of Sphingosinicella sp. GL-C-18.</title>
        <authorList>
            <person name="Liu L."/>
            <person name="Li L."/>
            <person name="Liang L."/>
            <person name="Zhang X."/>
            <person name="Wang T."/>
        </authorList>
    </citation>
    <scope>NUCLEOTIDE SEQUENCE [LARGE SCALE GENOMIC DNA]</scope>
    <source>
        <strain evidence="3 4">GL-C-18</strain>
    </source>
</reference>
<feature type="transmembrane region" description="Helical" evidence="1">
    <location>
        <begin position="311"/>
        <end position="329"/>
    </location>
</feature>
<feature type="transmembrane region" description="Helical" evidence="1">
    <location>
        <begin position="233"/>
        <end position="252"/>
    </location>
</feature>
<dbReference type="Proteomes" id="UP000241167">
    <property type="component" value="Unassembled WGS sequence"/>
</dbReference>
<evidence type="ECO:0000313" key="4">
    <source>
        <dbReference type="Proteomes" id="UP000241167"/>
    </source>
</evidence>
<evidence type="ECO:0000259" key="2">
    <source>
        <dbReference type="Pfam" id="PF04235"/>
    </source>
</evidence>
<organism evidence="3 4">
    <name type="scientific">Allosphingosinicella deserti</name>
    <dbReference type="NCBI Taxonomy" id="2116704"/>
    <lineage>
        <taxon>Bacteria</taxon>
        <taxon>Pseudomonadati</taxon>
        <taxon>Pseudomonadota</taxon>
        <taxon>Alphaproteobacteria</taxon>
        <taxon>Sphingomonadales</taxon>
        <taxon>Sphingomonadaceae</taxon>
        <taxon>Allosphingosinicella</taxon>
    </lineage>
</organism>
<keyword evidence="4" id="KW-1185">Reference proteome</keyword>
<feature type="transmembrane region" description="Helical" evidence="1">
    <location>
        <begin position="202"/>
        <end position="221"/>
    </location>
</feature>
<dbReference type="Pfam" id="PF04235">
    <property type="entry name" value="DUF418"/>
    <property type="match status" value="1"/>
</dbReference>
<dbReference type="InterPro" id="IPR052529">
    <property type="entry name" value="Bact_Transport_Assoc"/>
</dbReference>
<comment type="caution">
    <text evidence="3">The sequence shown here is derived from an EMBL/GenBank/DDBJ whole genome shotgun (WGS) entry which is preliminary data.</text>
</comment>
<dbReference type="InterPro" id="IPR007349">
    <property type="entry name" value="DUF418"/>
</dbReference>
<feature type="transmembrane region" description="Helical" evidence="1">
    <location>
        <begin position="272"/>
        <end position="291"/>
    </location>
</feature>
<keyword evidence="1" id="KW-0472">Membrane</keyword>
<feature type="domain" description="DUF418" evidence="2">
    <location>
        <begin position="215"/>
        <end position="378"/>
    </location>
</feature>
<dbReference type="AlphaFoldDB" id="A0A2P7QZZ3"/>
<feature type="transmembrane region" description="Helical" evidence="1">
    <location>
        <begin position="107"/>
        <end position="124"/>
    </location>
</feature>
<gene>
    <name evidence="3" type="ORF">C7I55_04020</name>
</gene>
<dbReference type="RefSeq" id="WP_106511551.1">
    <property type="nucleotide sequence ID" value="NZ_PXYI01000001.1"/>
</dbReference>
<keyword evidence="1" id="KW-0812">Transmembrane</keyword>
<sequence length="390" mass="42933">MTPPGDRLQLIDSLRGYALMGLFLVHCVELFELHWAHPQPSLAFDTVFALFAGKAFALFALCFGLSFSLIFERARARGEAPEARFAWRLFLLLLIGIAHSLVYRGDILQLLAPLGLMLLAFDRIRSNRLLIVIAALSFLQPPLIARAMAAAAGAEWANAPPLFMAESGTAMLTDGGFADVLRVNLLAGRISAWSYYVETGRLLQIVGLFLVGLVLGRIRFFSEPDRFVHPRRWIGGAAGVIMVGLWASRPWLLAAVDPSAPAAVVANVGWLLSGWIALCSLALQIVLFVEIFQALHGRILGHLAPAGRMTLSLYVGQSLVFVPVFYGFGLDLHDDLSGREALLLGLVSFAVQLVLARWWFGRFQFGPLEWLWRAATRRSLDIPFVRPATA</sequence>
<dbReference type="OrthoDB" id="9807744at2"/>
<dbReference type="PANTHER" id="PTHR30590:SF2">
    <property type="entry name" value="INNER MEMBRANE PROTEIN"/>
    <property type="match status" value="1"/>
</dbReference>